<name>A0ABW5GK22_9PSEU</name>
<sequence>MPEPILMAVATALATKAATGLVDLVKKKFSGDKKAVAALEAADADKPETVTALAERLEAAESADKEFAEELRAEWERVNVQQHAESGGVTNQVSGNVSGKVLQAGDIHGNVSF</sequence>
<gene>
    <name evidence="1" type="ORF">ACFSYJ_21545</name>
</gene>
<accession>A0ABW5GK22</accession>
<dbReference type="Proteomes" id="UP001597419">
    <property type="component" value="Unassembled WGS sequence"/>
</dbReference>
<evidence type="ECO:0000313" key="1">
    <source>
        <dbReference type="EMBL" id="MFD2461203.1"/>
    </source>
</evidence>
<dbReference type="RefSeq" id="WP_345405427.1">
    <property type="nucleotide sequence ID" value="NZ_BAABHG010000018.1"/>
</dbReference>
<reference evidence="2" key="1">
    <citation type="journal article" date="2019" name="Int. J. Syst. Evol. Microbiol.">
        <title>The Global Catalogue of Microorganisms (GCM) 10K type strain sequencing project: providing services to taxonomists for standard genome sequencing and annotation.</title>
        <authorList>
            <consortium name="The Broad Institute Genomics Platform"/>
            <consortium name="The Broad Institute Genome Sequencing Center for Infectious Disease"/>
            <person name="Wu L."/>
            <person name="Ma J."/>
        </authorList>
    </citation>
    <scope>NUCLEOTIDE SEQUENCE [LARGE SCALE GENOMIC DNA]</scope>
    <source>
        <strain evidence="2">CGMCC 4.7643</strain>
    </source>
</reference>
<organism evidence="1 2">
    <name type="scientific">Amycolatopsis samaneae</name>
    <dbReference type="NCBI Taxonomy" id="664691"/>
    <lineage>
        <taxon>Bacteria</taxon>
        <taxon>Bacillati</taxon>
        <taxon>Actinomycetota</taxon>
        <taxon>Actinomycetes</taxon>
        <taxon>Pseudonocardiales</taxon>
        <taxon>Pseudonocardiaceae</taxon>
        <taxon>Amycolatopsis</taxon>
    </lineage>
</organism>
<proteinExistence type="predicted"/>
<keyword evidence="2" id="KW-1185">Reference proteome</keyword>
<evidence type="ECO:0000313" key="2">
    <source>
        <dbReference type="Proteomes" id="UP001597419"/>
    </source>
</evidence>
<protein>
    <submittedName>
        <fullName evidence="1">Uncharacterized protein</fullName>
    </submittedName>
</protein>
<dbReference type="EMBL" id="JBHUKU010000011">
    <property type="protein sequence ID" value="MFD2461203.1"/>
    <property type="molecule type" value="Genomic_DNA"/>
</dbReference>
<comment type="caution">
    <text evidence="1">The sequence shown here is derived from an EMBL/GenBank/DDBJ whole genome shotgun (WGS) entry which is preliminary data.</text>
</comment>